<dbReference type="Proteomes" id="UP000492821">
    <property type="component" value="Unassembled WGS sequence"/>
</dbReference>
<protein>
    <submittedName>
        <fullName evidence="2">DUF4422 domain-containing protein</fullName>
    </submittedName>
</protein>
<reference evidence="2" key="2">
    <citation type="submission" date="2020-10" db="UniProtKB">
        <authorList>
            <consortium name="WormBaseParasite"/>
        </authorList>
    </citation>
    <scope>IDENTIFICATION</scope>
</reference>
<dbReference type="AlphaFoldDB" id="A0A7E4VN89"/>
<sequence>MNNRGQFSRYLTVVMDTTNYNIERKSHGGDLSYDVRIAEIFLKSDRHYIQKALSLFLDSTEKFDRAVEIVYGTYNCLDLNGPFTWKHAIQLMNVSKRTKNTCMGNGMLLEVKDYNAFFEAVVRWLKRRKGAVTIDIQCPYLMDAFNPRFKEYVEYRTTFSVQFLGGGTYIRKKHPTL</sequence>
<dbReference type="WBParaSite" id="Pan_g22994.t1">
    <property type="protein sequence ID" value="Pan_g22994.t1"/>
    <property type="gene ID" value="Pan_g22994"/>
</dbReference>
<name>A0A7E4VN89_PANRE</name>
<organism evidence="1 2">
    <name type="scientific">Panagrellus redivivus</name>
    <name type="common">Microworm</name>
    <dbReference type="NCBI Taxonomy" id="6233"/>
    <lineage>
        <taxon>Eukaryota</taxon>
        <taxon>Metazoa</taxon>
        <taxon>Ecdysozoa</taxon>
        <taxon>Nematoda</taxon>
        <taxon>Chromadorea</taxon>
        <taxon>Rhabditida</taxon>
        <taxon>Tylenchina</taxon>
        <taxon>Panagrolaimomorpha</taxon>
        <taxon>Panagrolaimoidea</taxon>
        <taxon>Panagrolaimidae</taxon>
        <taxon>Panagrellus</taxon>
    </lineage>
</organism>
<evidence type="ECO:0000313" key="2">
    <source>
        <dbReference type="WBParaSite" id="Pan_g22994.t1"/>
    </source>
</evidence>
<accession>A0A7E4VN89</accession>
<reference evidence="1" key="1">
    <citation type="journal article" date="2013" name="Genetics">
        <title>The draft genome and transcriptome of Panagrellus redivivus are shaped by the harsh demands of a free-living lifestyle.</title>
        <authorList>
            <person name="Srinivasan J."/>
            <person name="Dillman A.R."/>
            <person name="Macchietto M.G."/>
            <person name="Heikkinen L."/>
            <person name="Lakso M."/>
            <person name="Fracchia K.M."/>
            <person name="Antoshechkin I."/>
            <person name="Mortazavi A."/>
            <person name="Wong G."/>
            <person name="Sternberg P.W."/>
        </authorList>
    </citation>
    <scope>NUCLEOTIDE SEQUENCE [LARGE SCALE GENOMIC DNA]</scope>
    <source>
        <strain evidence="1">MT8872</strain>
    </source>
</reference>
<evidence type="ECO:0000313" key="1">
    <source>
        <dbReference type="Proteomes" id="UP000492821"/>
    </source>
</evidence>
<proteinExistence type="predicted"/>
<keyword evidence="1" id="KW-1185">Reference proteome</keyword>